<sequence length="177" mass="19757">MYCIRAILFIGTLLSVINAGDIYRVHTYAAYDNQDVELQYRSDAAQYNGIVAKACQNIKATTLKHNSCAVIFHGRTGSGKSSLVERLLQKEFQAIHSPVLPQEGEVIIGDTQYCQDYNLIADGNKFIVMDTPGFGERHILGQDMVLRGCAQALEKLKDLKVDLIGLYFVMDSLRTSY</sequence>
<evidence type="ECO:0000313" key="3">
    <source>
        <dbReference type="EMBL" id="KMS93761.1"/>
    </source>
</evidence>
<feature type="non-terminal residue" evidence="3">
    <location>
        <position position="177"/>
    </location>
</feature>
<organism evidence="3 4">
    <name type="scientific">Beta vulgaris subsp. vulgaris</name>
    <name type="common">Beet</name>
    <dbReference type="NCBI Taxonomy" id="3555"/>
    <lineage>
        <taxon>Eukaryota</taxon>
        <taxon>Viridiplantae</taxon>
        <taxon>Streptophyta</taxon>
        <taxon>Embryophyta</taxon>
        <taxon>Tracheophyta</taxon>
        <taxon>Spermatophyta</taxon>
        <taxon>Magnoliopsida</taxon>
        <taxon>eudicotyledons</taxon>
        <taxon>Gunneridae</taxon>
        <taxon>Pentapetalae</taxon>
        <taxon>Caryophyllales</taxon>
        <taxon>Chenopodiaceae</taxon>
        <taxon>Betoideae</taxon>
        <taxon>Beta</taxon>
    </lineage>
</organism>
<evidence type="ECO:0000259" key="2">
    <source>
        <dbReference type="Pfam" id="PF01926"/>
    </source>
</evidence>
<evidence type="ECO:0000256" key="1">
    <source>
        <dbReference type="SAM" id="SignalP"/>
    </source>
</evidence>
<reference evidence="3 4" key="1">
    <citation type="journal article" date="2014" name="Nature">
        <title>The genome of the recently domesticated crop plant sugar beet (Beta vulgaris).</title>
        <authorList>
            <person name="Dohm J.C."/>
            <person name="Minoche A.E."/>
            <person name="Holtgrawe D."/>
            <person name="Capella-Gutierrez S."/>
            <person name="Zakrzewski F."/>
            <person name="Tafer H."/>
            <person name="Rupp O."/>
            <person name="Sorensen T.R."/>
            <person name="Stracke R."/>
            <person name="Reinhardt R."/>
            <person name="Goesmann A."/>
            <person name="Kraft T."/>
            <person name="Schulz B."/>
            <person name="Stadler P.F."/>
            <person name="Schmidt T."/>
            <person name="Gabaldon T."/>
            <person name="Lehrach H."/>
            <person name="Weisshaar B."/>
            <person name="Himmelbauer H."/>
        </authorList>
    </citation>
    <scope>NUCLEOTIDE SEQUENCE [LARGE SCALE GENOMIC DNA]</scope>
    <source>
        <tissue evidence="3">Taproot</tissue>
    </source>
</reference>
<keyword evidence="4" id="KW-1185">Reference proteome</keyword>
<name>A0A0J8AYG5_BETVV</name>
<dbReference type="OrthoDB" id="8954335at2759"/>
<keyword evidence="1" id="KW-0732">Signal</keyword>
<dbReference type="EMBL" id="KQ099293">
    <property type="protein sequence ID" value="KMS93761.1"/>
    <property type="molecule type" value="Genomic_DNA"/>
</dbReference>
<protein>
    <recommendedName>
        <fullName evidence="2">G domain-containing protein</fullName>
    </recommendedName>
</protein>
<dbReference type="Gramene" id="KMS93761">
    <property type="protein sequence ID" value="KMS93761"/>
    <property type="gene ID" value="BVRB_028230"/>
</dbReference>
<dbReference type="SUPFAM" id="SSF52540">
    <property type="entry name" value="P-loop containing nucleoside triphosphate hydrolases"/>
    <property type="match status" value="1"/>
</dbReference>
<dbReference type="Gene3D" id="3.40.50.300">
    <property type="entry name" value="P-loop containing nucleotide triphosphate hydrolases"/>
    <property type="match status" value="1"/>
</dbReference>
<dbReference type="Pfam" id="PF01926">
    <property type="entry name" value="MMR_HSR1"/>
    <property type="match status" value="1"/>
</dbReference>
<dbReference type="Proteomes" id="UP000035740">
    <property type="component" value="Unassembled WGS sequence"/>
</dbReference>
<accession>A0A0J8AYG5</accession>
<dbReference type="AlphaFoldDB" id="A0A0J8AYG5"/>
<feature type="chain" id="PRO_5005294419" description="G domain-containing protein" evidence="1">
    <location>
        <begin position="20"/>
        <end position="177"/>
    </location>
</feature>
<dbReference type="InterPro" id="IPR027417">
    <property type="entry name" value="P-loop_NTPase"/>
</dbReference>
<proteinExistence type="predicted"/>
<feature type="signal peptide" evidence="1">
    <location>
        <begin position="1"/>
        <end position="19"/>
    </location>
</feature>
<dbReference type="InterPro" id="IPR006073">
    <property type="entry name" value="GTP-bd"/>
</dbReference>
<evidence type="ECO:0000313" key="4">
    <source>
        <dbReference type="Proteomes" id="UP000035740"/>
    </source>
</evidence>
<feature type="domain" description="G" evidence="2">
    <location>
        <begin position="70"/>
        <end position="163"/>
    </location>
</feature>
<dbReference type="GO" id="GO:0005525">
    <property type="term" value="F:GTP binding"/>
    <property type="evidence" value="ECO:0007669"/>
    <property type="project" value="InterPro"/>
</dbReference>
<gene>
    <name evidence="3" type="ORF">BVRB_028230</name>
</gene>